<dbReference type="Proteomes" id="UP000054854">
    <property type="component" value="Unassembled WGS sequence"/>
</dbReference>
<evidence type="ECO:0000313" key="5">
    <source>
        <dbReference type="Proteomes" id="UP000255316"/>
    </source>
</evidence>
<reference evidence="3 5" key="2">
    <citation type="submission" date="2018-06" db="EMBL/GenBank/DDBJ databases">
        <authorList>
            <consortium name="Pathogen Informatics"/>
            <person name="Doyle S."/>
        </authorList>
    </citation>
    <scope>NUCLEOTIDE SEQUENCE [LARGE SCALE GENOMIC DNA]</scope>
    <source>
        <strain evidence="3 5">NCTC12438</strain>
    </source>
</reference>
<dbReference type="AlphaFoldDB" id="A0A378IFL5"/>
<dbReference type="EMBL" id="UGNX01000001">
    <property type="protein sequence ID" value="STX33552.1"/>
    <property type="molecule type" value="Genomic_DNA"/>
</dbReference>
<organism evidence="3 5">
    <name type="scientific">Legionella cincinnatiensis</name>
    <dbReference type="NCBI Taxonomy" id="28085"/>
    <lineage>
        <taxon>Bacteria</taxon>
        <taxon>Pseudomonadati</taxon>
        <taxon>Pseudomonadota</taxon>
        <taxon>Gammaproteobacteria</taxon>
        <taxon>Legionellales</taxon>
        <taxon>Legionellaceae</taxon>
        <taxon>Legionella</taxon>
    </lineage>
</organism>
<dbReference type="EMBL" id="LNXX01000007">
    <property type="protein sequence ID" value="KTC92144.1"/>
    <property type="molecule type" value="Genomic_DNA"/>
</dbReference>
<feature type="compositionally biased region" description="Basic and acidic residues" evidence="1">
    <location>
        <begin position="165"/>
        <end position="177"/>
    </location>
</feature>
<keyword evidence="4" id="KW-1185">Reference proteome</keyword>
<evidence type="ECO:0000313" key="2">
    <source>
        <dbReference type="EMBL" id="KTC92144.1"/>
    </source>
</evidence>
<dbReference type="Proteomes" id="UP000255316">
    <property type="component" value="Unassembled WGS sequence"/>
</dbReference>
<feature type="region of interest" description="Disordered" evidence="1">
    <location>
        <begin position="135"/>
        <end position="189"/>
    </location>
</feature>
<feature type="compositionally biased region" description="Basic and acidic residues" evidence="1">
    <location>
        <begin position="1"/>
        <end position="14"/>
    </location>
</feature>
<evidence type="ECO:0000313" key="4">
    <source>
        <dbReference type="Proteomes" id="UP000054854"/>
    </source>
</evidence>
<name>A0A378IFL5_9GAMM</name>
<accession>A0A378IFL5</accession>
<dbReference type="OrthoDB" id="5653112at2"/>
<reference evidence="2 4" key="1">
    <citation type="submission" date="2015-11" db="EMBL/GenBank/DDBJ databases">
        <title>Genomic analysis of 38 Legionella species identifies large and diverse effector repertoires.</title>
        <authorList>
            <person name="Burstein D."/>
            <person name="Amaro F."/>
            <person name="Zusman T."/>
            <person name="Lifshitz Z."/>
            <person name="Cohen O."/>
            <person name="Gilbert J.A."/>
            <person name="Pupko T."/>
            <person name="Shuman H.A."/>
            <person name="Segal G."/>
        </authorList>
    </citation>
    <scope>NUCLEOTIDE SEQUENCE [LARGE SCALE GENOMIC DNA]</scope>
    <source>
        <strain evidence="2 4">CDC#72-OH-14</strain>
    </source>
</reference>
<evidence type="ECO:0000313" key="3">
    <source>
        <dbReference type="EMBL" id="STX33552.1"/>
    </source>
</evidence>
<evidence type="ECO:0000256" key="1">
    <source>
        <dbReference type="SAM" id="MobiDB-lite"/>
    </source>
</evidence>
<feature type="region of interest" description="Disordered" evidence="1">
    <location>
        <begin position="1"/>
        <end position="57"/>
    </location>
</feature>
<protein>
    <submittedName>
        <fullName evidence="3">Dot/Icm secretion system substrate</fullName>
    </submittedName>
    <submittedName>
        <fullName evidence="2">Substrate of the Dot/Icm secretion system</fullName>
    </submittedName>
</protein>
<sequence length="189" mass="21801">MAKTEQEVQEELQKKKQQQQQQDPPLTVPKKSGAPEQEMSNLVVEEQEKEEKKKQSVLIQSADMERLLKDYKRFCEKQKPPIEFNEDKLKPDGEGKVNFDFKTPEQMTDFFKQQAADGHRFVMIDAETNKVLAYSNGDGKLYRPGLGKDKEPEEITGKSLLPTKEQMKDLPDHKGFEMPEPTSSKLENK</sequence>
<dbReference type="RefSeq" id="WP_058464128.1">
    <property type="nucleotide sequence ID" value="NZ_CAAAHQ010000013.1"/>
</dbReference>
<dbReference type="STRING" id="28085.Lcin_0923"/>
<proteinExistence type="predicted"/>
<gene>
    <name evidence="2" type="ORF">Lcin_0923</name>
    <name evidence="3" type="ORF">NCTC12438_00123</name>
</gene>
<feature type="compositionally biased region" description="Basic and acidic residues" evidence="1">
    <location>
        <begin position="146"/>
        <end position="156"/>
    </location>
</feature>